<dbReference type="PROSITE" id="PS51656">
    <property type="entry name" value="4FE4S"/>
    <property type="match status" value="1"/>
</dbReference>
<accession>A0A2P7TZB4</accession>
<dbReference type="RefSeq" id="WP_106742047.1">
    <property type="nucleotide sequence ID" value="NZ_PXYY01000053.1"/>
</dbReference>
<dbReference type="InterPro" id="IPR007202">
    <property type="entry name" value="4Fe-4S_dom"/>
</dbReference>
<dbReference type="Gene3D" id="1.10.15.40">
    <property type="entry name" value="Electron transport complex subunit B, putative Fe-S cluster"/>
    <property type="match status" value="1"/>
</dbReference>
<dbReference type="PROSITE" id="PS00198">
    <property type="entry name" value="4FE4S_FER_1"/>
    <property type="match status" value="2"/>
</dbReference>
<evidence type="ECO:0000256" key="2">
    <source>
        <dbReference type="ARBA" id="ARBA00022475"/>
    </source>
</evidence>
<dbReference type="PANTHER" id="PTHR42859">
    <property type="entry name" value="OXIDOREDUCTASE"/>
    <property type="match status" value="1"/>
</dbReference>
<dbReference type="InterPro" id="IPR017900">
    <property type="entry name" value="4Fe4S_Fe_S_CS"/>
</dbReference>
<dbReference type="Proteomes" id="UP000241868">
    <property type="component" value="Unassembled WGS sequence"/>
</dbReference>
<dbReference type="PROSITE" id="PS51379">
    <property type="entry name" value="4FE4S_FER_2"/>
    <property type="match status" value="2"/>
</dbReference>
<keyword evidence="3" id="KW-0004">4Fe-4S</keyword>
<dbReference type="SUPFAM" id="SSF54862">
    <property type="entry name" value="4Fe-4S ferredoxins"/>
    <property type="match status" value="1"/>
</dbReference>
<dbReference type="GO" id="GO:0046872">
    <property type="term" value="F:metal ion binding"/>
    <property type="evidence" value="ECO:0007669"/>
    <property type="project" value="UniProtKB-KW"/>
</dbReference>
<keyword evidence="7" id="KW-1278">Translocase</keyword>
<keyword evidence="9" id="KW-0408">Iron</keyword>
<evidence type="ECO:0000256" key="9">
    <source>
        <dbReference type="ARBA" id="ARBA00023004"/>
    </source>
</evidence>
<keyword evidence="5" id="KW-0479">Metal-binding</keyword>
<dbReference type="EMBL" id="PXYY01000053">
    <property type="protein sequence ID" value="PSJ80047.1"/>
    <property type="molecule type" value="Genomic_DNA"/>
</dbReference>
<protein>
    <submittedName>
        <fullName evidence="14">Ferredoxin</fullName>
    </submittedName>
</protein>
<dbReference type="OrthoDB" id="9789936at2"/>
<keyword evidence="8" id="KW-0249">Electron transport</keyword>
<evidence type="ECO:0000256" key="11">
    <source>
        <dbReference type="ARBA" id="ARBA00023136"/>
    </source>
</evidence>
<dbReference type="Pfam" id="PF04060">
    <property type="entry name" value="FeS"/>
    <property type="match status" value="1"/>
</dbReference>
<evidence type="ECO:0000256" key="3">
    <source>
        <dbReference type="ARBA" id="ARBA00022485"/>
    </source>
</evidence>
<dbReference type="PANTHER" id="PTHR42859:SF3">
    <property type="entry name" value="ION-TRANSLOCATING OXIDOREDUCTASE COMPLEX SUBUNIT B"/>
    <property type="match status" value="1"/>
</dbReference>
<evidence type="ECO:0000259" key="12">
    <source>
        <dbReference type="PROSITE" id="PS51379"/>
    </source>
</evidence>
<evidence type="ECO:0000256" key="10">
    <source>
        <dbReference type="ARBA" id="ARBA00023014"/>
    </source>
</evidence>
<feature type="domain" description="4Fe-4S ferredoxin-type" evidence="12">
    <location>
        <begin position="101"/>
        <end position="130"/>
    </location>
</feature>
<proteinExistence type="predicted"/>
<evidence type="ECO:0000259" key="13">
    <source>
        <dbReference type="PROSITE" id="PS51656"/>
    </source>
</evidence>
<evidence type="ECO:0000256" key="5">
    <source>
        <dbReference type="ARBA" id="ARBA00022723"/>
    </source>
</evidence>
<sequence>MTATVQGLNRLLPQTQCRECGYEGCLPYAEALARDDAPVNLCAPGGETVMRDIANLLGKAPLAPAKIQAKALAWIDEAVCIGCTACIRACPVDAIMGAHKLMHTVIADECTGCGLCVTPCPVDCIYMQPVESDFLPLARAAHESDARFAAAEHAKSRFEWHETRKARDAAECKAKLAEREAATKARLQAAAETAQPVQTVTKPVFNPMDLIAKAMARAQEQQTQLATAHNHRDFKAKQVEEAKQRAMLRCAQRNMKYGSEEEKAAALAYLRQYKAEQEAKKSAKRKAKQMRTQQP</sequence>
<keyword evidence="11" id="KW-0472">Membrane</keyword>
<comment type="caution">
    <text evidence="14">The sequence shown here is derived from an EMBL/GenBank/DDBJ whole genome shotgun (WGS) entry which is preliminary data.</text>
</comment>
<keyword evidence="6" id="KW-0677">Repeat</keyword>
<reference evidence="14 15" key="1">
    <citation type="submission" date="2018-03" db="EMBL/GenBank/DDBJ databases">
        <title>Neisseria weixii sp. nov., isolated from the intestinal contents of Tibetan Plateau pika (Ochotona curzoniae) in Yushu, Qinghai Province, China.</title>
        <authorList>
            <person name="Gui Z."/>
        </authorList>
    </citation>
    <scope>NUCLEOTIDE SEQUENCE [LARGE SCALE GENOMIC DNA]</scope>
    <source>
        <strain evidence="14 15">ATCC 51483</strain>
    </source>
</reference>
<name>A0A2P7TZB4_9NEIS</name>
<keyword evidence="15" id="KW-1185">Reference proteome</keyword>
<dbReference type="AlphaFoldDB" id="A0A2P7TZB4"/>
<evidence type="ECO:0000256" key="4">
    <source>
        <dbReference type="ARBA" id="ARBA00022519"/>
    </source>
</evidence>
<gene>
    <name evidence="14" type="ORF">C7N83_08625</name>
</gene>
<dbReference type="NCBIfam" id="TIGR01944">
    <property type="entry name" value="rnfB"/>
    <property type="match status" value="1"/>
</dbReference>
<evidence type="ECO:0000256" key="7">
    <source>
        <dbReference type="ARBA" id="ARBA00022967"/>
    </source>
</evidence>
<evidence type="ECO:0000256" key="6">
    <source>
        <dbReference type="ARBA" id="ARBA00022737"/>
    </source>
</evidence>
<dbReference type="Gene3D" id="3.30.70.20">
    <property type="match status" value="1"/>
</dbReference>
<dbReference type="GO" id="GO:0009055">
    <property type="term" value="F:electron transfer activity"/>
    <property type="evidence" value="ECO:0007669"/>
    <property type="project" value="InterPro"/>
</dbReference>
<dbReference type="InterPro" id="IPR017896">
    <property type="entry name" value="4Fe4S_Fe-S-bd"/>
</dbReference>
<feature type="domain" description="4Fe-4S" evidence="13">
    <location>
        <begin position="1"/>
        <end position="59"/>
    </location>
</feature>
<feature type="domain" description="4Fe-4S ferredoxin-type" evidence="12">
    <location>
        <begin position="71"/>
        <end position="100"/>
    </location>
</feature>
<evidence type="ECO:0000256" key="1">
    <source>
        <dbReference type="ARBA" id="ARBA00022448"/>
    </source>
</evidence>
<evidence type="ECO:0000313" key="14">
    <source>
        <dbReference type="EMBL" id="PSJ80047.1"/>
    </source>
</evidence>
<dbReference type="GO" id="GO:0051539">
    <property type="term" value="F:4 iron, 4 sulfur cluster binding"/>
    <property type="evidence" value="ECO:0007669"/>
    <property type="project" value="UniProtKB-KW"/>
</dbReference>
<keyword evidence="4" id="KW-0997">Cell inner membrane</keyword>
<dbReference type="InterPro" id="IPR010207">
    <property type="entry name" value="Elect_transpt_cplx_RnfB/RsxB"/>
</dbReference>
<keyword evidence="2" id="KW-1003">Cell membrane</keyword>
<organism evidence="14 15">
    <name type="scientific">Neisseria iguanae</name>
    <dbReference type="NCBI Taxonomy" id="90242"/>
    <lineage>
        <taxon>Bacteria</taxon>
        <taxon>Pseudomonadati</taxon>
        <taxon>Pseudomonadota</taxon>
        <taxon>Betaproteobacteria</taxon>
        <taxon>Neisseriales</taxon>
        <taxon>Neisseriaceae</taxon>
        <taxon>Neisseria</taxon>
    </lineage>
</organism>
<evidence type="ECO:0000256" key="8">
    <source>
        <dbReference type="ARBA" id="ARBA00022982"/>
    </source>
</evidence>
<evidence type="ECO:0000313" key="15">
    <source>
        <dbReference type="Proteomes" id="UP000241868"/>
    </source>
</evidence>
<dbReference type="InterPro" id="IPR050294">
    <property type="entry name" value="RnfB_subfamily"/>
</dbReference>
<dbReference type="Pfam" id="PF14697">
    <property type="entry name" value="Fer4_21"/>
    <property type="match status" value="1"/>
</dbReference>
<keyword evidence="10" id="KW-0411">Iron-sulfur</keyword>
<keyword evidence="1" id="KW-0813">Transport</keyword>